<dbReference type="Gene3D" id="3.90.550.20">
    <property type="match status" value="1"/>
</dbReference>
<dbReference type="OMA" id="VHTEEAF"/>
<dbReference type="PANTHER" id="PTHR12042:SF21">
    <property type="entry name" value="ALPHA1,4-GALACTOSYLTRANSFERASE 1-RELATED"/>
    <property type="match status" value="1"/>
</dbReference>
<keyword evidence="3" id="KW-0328">Glycosyltransferase</keyword>
<feature type="domain" description="Alpha 1,4-glycosyltransferase" evidence="7">
    <location>
        <begin position="78"/>
        <end position="205"/>
    </location>
</feature>
<keyword evidence="9" id="KW-1185">Reference proteome</keyword>
<dbReference type="HOGENOM" id="CLU_049512_3_0_1"/>
<evidence type="ECO:0000256" key="3">
    <source>
        <dbReference type="ARBA" id="ARBA00022676"/>
    </source>
</evidence>
<dbReference type="STRING" id="13249.T1HNC8"/>
<dbReference type="eggNOG" id="KOG1928">
    <property type="taxonomic scope" value="Eukaryota"/>
</dbReference>
<dbReference type="InParanoid" id="T1HNC8"/>
<evidence type="ECO:0000259" key="7">
    <source>
        <dbReference type="Pfam" id="PF04572"/>
    </source>
</evidence>
<dbReference type="GO" id="GO:0035248">
    <property type="term" value="F:alpha-1,4-N-acetylgalactosaminyltransferase activity"/>
    <property type="evidence" value="ECO:0007669"/>
    <property type="project" value="TreeGrafter"/>
</dbReference>
<evidence type="ECO:0000256" key="2">
    <source>
        <dbReference type="ARBA" id="ARBA00009003"/>
    </source>
</evidence>
<dbReference type="AlphaFoldDB" id="T1HNC8"/>
<evidence type="ECO:0000256" key="4">
    <source>
        <dbReference type="ARBA" id="ARBA00022679"/>
    </source>
</evidence>
<evidence type="ECO:0000256" key="6">
    <source>
        <dbReference type="ARBA" id="ARBA00023136"/>
    </source>
</evidence>
<dbReference type="InterPro" id="IPR007652">
    <property type="entry name" value="A1-4-GlycosylTfrase_dom"/>
</dbReference>
<name>T1HNC8_RHOPR</name>
<dbReference type="FunCoup" id="T1HNC8">
    <property type="interactions" value="15"/>
</dbReference>
<keyword evidence="6" id="KW-0472">Membrane</keyword>
<dbReference type="Pfam" id="PF04572">
    <property type="entry name" value="Gb3_synth"/>
    <property type="match status" value="1"/>
</dbReference>
<evidence type="ECO:0000313" key="8">
    <source>
        <dbReference type="EnsemblMetazoa" id="RPRC005552-PA"/>
    </source>
</evidence>
<keyword evidence="4" id="KW-0808">Transferase</keyword>
<dbReference type="Pfam" id="PF04488">
    <property type="entry name" value="Gly_transf_sug"/>
    <property type="match status" value="1"/>
</dbReference>
<sequence>MKSFFKSTPLEEWYAIDKLKSSRWPRSHASDILRYTSLWKYGGTYVDLDVVLLRSLKGLSNFAGAESPRNVAAGMLSFTHGHPLSDLAIREIRDRFKGYFWGYNGPQVITRALKKYCAVSKISKMTKEQCGGFTVFPPKVFYPIYWNNWRDYFSFKEANSILAQFNESLAVHLWNKFSQNEKVIVGSGQPYDRLAAKFCPRVYSTLGGRG</sequence>
<proteinExistence type="inferred from homology"/>
<reference evidence="8" key="1">
    <citation type="submission" date="2015-05" db="UniProtKB">
        <authorList>
            <consortium name="EnsemblMetazoa"/>
        </authorList>
    </citation>
    <scope>IDENTIFICATION</scope>
</reference>
<accession>T1HNC8</accession>
<protein>
    <submittedName>
        <fullName evidence="8">Alpha-1,4-N-acetylglucosaminyltransferase</fullName>
    </submittedName>
</protein>
<dbReference type="VEuPathDB" id="VectorBase:RPRC005552"/>
<dbReference type="EnsemblMetazoa" id="RPRC005552-RA">
    <property type="protein sequence ID" value="RPRC005552-PA"/>
    <property type="gene ID" value="RPRC005552"/>
</dbReference>
<evidence type="ECO:0000256" key="5">
    <source>
        <dbReference type="ARBA" id="ARBA00023034"/>
    </source>
</evidence>
<dbReference type="EMBL" id="ACPB03001828">
    <property type="status" value="NOT_ANNOTATED_CDS"/>
    <property type="molecule type" value="Genomic_DNA"/>
</dbReference>
<comment type="similarity">
    <text evidence="2">Belongs to the glycosyltransferase 32 family.</text>
</comment>
<comment type="subcellular location">
    <subcellularLocation>
        <location evidence="1">Golgi apparatus membrane</location>
        <topology evidence="1">Single-pass type II membrane protein</topology>
    </subcellularLocation>
</comment>
<evidence type="ECO:0000256" key="1">
    <source>
        <dbReference type="ARBA" id="ARBA00004323"/>
    </source>
</evidence>
<dbReference type="InterPro" id="IPR051981">
    <property type="entry name" value="Glycosyltransf_32"/>
</dbReference>
<dbReference type="InterPro" id="IPR007577">
    <property type="entry name" value="GlycoTrfase_DXD_sugar-bd_CS"/>
</dbReference>
<dbReference type="Proteomes" id="UP000015103">
    <property type="component" value="Unassembled WGS sequence"/>
</dbReference>
<keyword evidence="5" id="KW-0333">Golgi apparatus</keyword>
<dbReference type="SUPFAM" id="SSF53448">
    <property type="entry name" value="Nucleotide-diphospho-sugar transferases"/>
    <property type="match status" value="1"/>
</dbReference>
<organism evidence="8 9">
    <name type="scientific">Rhodnius prolixus</name>
    <name type="common">Triatomid bug</name>
    <dbReference type="NCBI Taxonomy" id="13249"/>
    <lineage>
        <taxon>Eukaryota</taxon>
        <taxon>Metazoa</taxon>
        <taxon>Ecdysozoa</taxon>
        <taxon>Arthropoda</taxon>
        <taxon>Hexapoda</taxon>
        <taxon>Insecta</taxon>
        <taxon>Pterygota</taxon>
        <taxon>Neoptera</taxon>
        <taxon>Paraneoptera</taxon>
        <taxon>Hemiptera</taxon>
        <taxon>Heteroptera</taxon>
        <taxon>Panheteroptera</taxon>
        <taxon>Cimicomorpha</taxon>
        <taxon>Reduviidae</taxon>
        <taxon>Triatominae</taxon>
        <taxon>Rhodnius</taxon>
    </lineage>
</organism>
<dbReference type="PANTHER" id="PTHR12042">
    <property type="entry name" value="LACTOSYLCERAMIDE 4-ALPHA-GALACTOSYLTRANSFERASE ALPHA- 1,4-GALACTOSYLTRANSFERASE"/>
    <property type="match status" value="1"/>
</dbReference>
<evidence type="ECO:0000313" key="9">
    <source>
        <dbReference type="Proteomes" id="UP000015103"/>
    </source>
</evidence>
<dbReference type="InterPro" id="IPR029044">
    <property type="entry name" value="Nucleotide-diphossugar_trans"/>
</dbReference>
<dbReference type="GO" id="GO:0000139">
    <property type="term" value="C:Golgi membrane"/>
    <property type="evidence" value="ECO:0007669"/>
    <property type="project" value="UniProtKB-SubCell"/>
</dbReference>
<dbReference type="GO" id="GO:0006688">
    <property type="term" value="P:glycosphingolipid biosynthetic process"/>
    <property type="evidence" value="ECO:0007669"/>
    <property type="project" value="TreeGrafter"/>
</dbReference>